<dbReference type="FunFam" id="3.40.50.12160:FF:000003">
    <property type="entry name" value="CDK5 regulatory subunit-associated protein 1"/>
    <property type="match status" value="1"/>
</dbReference>
<evidence type="ECO:0000259" key="15">
    <source>
        <dbReference type="PROSITE" id="PS51449"/>
    </source>
</evidence>
<comment type="similarity">
    <text evidence="13">Belongs to the methylthiotransferase family. MiaB subfamily.</text>
</comment>
<dbReference type="CDD" id="cd01335">
    <property type="entry name" value="Radical_SAM"/>
    <property type="match status" value="1"/>
</dbReference>
<feature type="binding site" evidence="13">
    <location>
        <position position="148"/>
    </location>
    <ligand>
        <name>[4Fe-4S] cluster</name>
        <dbReference type="ChEBI" id="CHEBI:49883"/>
        <label>2</label>
        <note>4Fe-4S-S-AdoMet</note>
    </ligand>
</feature>
<sequence>MNAHDSERLAGILASVGFAPAEEMGQADLILFNTCCVRDNAEKKLFGNVGKLKQKKRQNKKLLVGVCGCMMQQADVAEKLADTFPFVNIIFGTHNMAALPEMLYAAIFLGERTLAVSDQEDLPDETPALRAKPPLSAVNIMQGCDNFCSYCIVPYVRGRERSRSSEEILREVRGLAKAGYQEVMLLGQNVNSYGKGLAENIDFAGLLERVAEETGMKRIRFMTSHPKDASQRMLDVMARHENICRQLHLPVQSGSSRILRLMNRRYTREDYLELIRRVRETLPGMTLSTDIIVGFPGETEEDYQDTLSLVREVRFDAAYTFVYSIRRGTRAAAMEGQIDEKEKQRRIVGLVDLQGQITYESNLAHVGRRELVLVEDESRRDAGHVCGRTDGGKMVNFPGEPSLIGQFMPVEITQAKKTTLYGRRIDGDTQA</sequence>
<dbReference type="PROSITE" id="PS51449">
    <property type="entry name" value="MTTASE_N"/>
    <property type="match status" value="1"/>
</dbReference>
<feature type="binding site" evidence="13">
    <location>
        <position position="151"/>
    </location>
    <ligand>
        <name>[4Fe-4S] cluster</name>
        <dbReference type="ChEBI" id="CHEBI:49883"/>
        <label>2</label>
        <note>4Fe-4S-S-AdoMet</note>
    </ligand>
</feature>
<dbReference type="InterPro" id="IPR006463">
    <property type="entry name" value="MiaB_methiolase"/>
</dbReference>
<dbReference type="InterPro" id="IPR058240">
    <property type="entry name" value="rSAM_sf"/>
</dbReference>
<dbReference type="SUPFAM" id="SSF102114">
    <property type="entry name" value="Radical SAM enzymes"/>
    <property type="match status" value="1"/>
</dbReference>
<dbReference type="PROSITE" id="PS01278">
    <property type="entry name" value="MTTASE_RADICAL"/>
    <property type="match status" value="1"/>
</dbReference>
<proteinExistence type="inferred from homology"/>
<dbReference type="HAMAP" id="MF_01864">
    <property type="entry name" value="tRNA_metthiotr_MiaB"/>
    <property type="match status" value="1"/>
</dbReference>
<accession>A0A926DFZ9</accession>
<dbReference type="AlphaFoldDB" id="A0A926DFZ9"/>
<evidence type="ECO:0000256" key="9">
    <source>
        <dbReference type="ARBA" id="ARBA00051425"/>
    </source>
</evidence>
<keyword evidence="7 13" id="KW-0411">Iron-sulfur</keyword>
<feature type="binding site" evidence="13">
    <location>
        <position position="144"/>
    </location>
    <ligand>
        <name>[4Fe-4S] cluster</name>
        <dbReference type="ChEBI" id="CHEBI:49883"/>
        <label>2</label>
        <note>4Fe-4S-S-AdoMet</note>
    </ligand>
</feature>
<dbReference type="InterPro" id="IPR038135">
    <property type="entry name" value="Methylthiotransferase_N_sf"/>
</dbReference>
<keyword evidence="13" id="KW-0819">tRNA processing</keyword>
<evidence type="ECO:0000256" key="6">
    <source>
        <dbReference type="ARBA" id="ARBA00023004"/>
    </source>
</evidence>
<dbReference type="Gene3D" id="3.40.50.12160">
    <property type="entry name" value="Methylthiotransferase, N-terminal domain"/>
    <property type="match status" value="1"/>
</dbReference>
<dbReference type="SFLD" id="SFLDG01082">
    <property type="entry name" value="B12-binding_domain_containing"/>
    <property type="match status" value="1"/>
</dbReference>
<feature type="domain" description="TRAM" evidence="14">
    <location>
        <begin position="363"/>
        <end position="426"/>
    </location>
</feature>
<keyword evidence="18" id="KW-1185">Reference proteome</keyword>
<evidence type="ECO:0000256" key="4">
    <source>
        <dbReference type="ARBA" id="ARBA00022691"/>
    </source>
</evidence>
<dbReference type="GO" id="GO:0046872">
    <property type="term" value="F:metal ion binding"/>
    <property type="evidence" value="ECO:0007669"/>
    <property type="project" value="UniProtKB-KW"/>
</dbReference>
<dbReference type="Proteomes" id="UP000617951">
    <property type="component" value="Unassembled WGS sequence"/>
</dbReference>
<feature type="domain" description="MTTase N-terminal" evidence="15">
    <location>
        <begin position="1"/>
        <end position="108"/>
    </location>
</feature>
<dbReference type="InterPro" id="IPR006638">
    <property type="entry name" value="Elp3/MiaA/NifB-like_rSAM"/>
</dbReference>
<evidence type="ECO:0000313" key="18">
    <source>
        <dbReference type="Proteomes" id="UP000617951"/>
    </source>
</evidence>
<evidence type="ECO:0000256" key="3">
    <source>
        <dbReference type="ARBA" id="ARBA00022679"/>
    </source>
</evidence>
<dbReference type="FunFam" id="3.80.30.20:FF:000001">
    <property type="entry name" value="tRNA-2-methylthio-N(6)-dimethylallyladenosine synthase 2"/>
    <property type="match status" value="1"/>
</dbReference>
<evidence type="ECO:0000259" key="16">
    <source>
        <dbReference type="PROSITE" id="PS51918"/>
    </source>
</evidence>
<dbReference type="GO" id="GO:0005829">
    <property type="term" value="C:cytosol"/>
    <property type="evidence" value="ECO:0007669"/>
    <property type="project" value="TreeGrafter"/>
</dbReference>
<dbReference type="Pfam" id="PF00919">
    <property type="entry name" value="UPF0004"/>
    <property type="match status" value="1"/>
</dbReference>
<comment type="subunit">
    <text evidence="13">Monomer.</text>
</comment>
<comment type="function">
    <text evidence="1 13">Catalyzes the methylthiolation of N6-(dimethylallyl)adenosine (i(6)A), leading to the formation of 2-methylthio-N6-(dimethylallyl)adenosine (ms(2)i(6)A) at position 37 in tRNAs that read codons beginning with uridine.</text>
</comment>
<reference evidence="17" key="1">
    <citation type="submission" date="2020-08" db="EMBL/GenBank/DDBJ databases">
        <title>Genome public.</title>
        <authorList>
            <person name="Liu C."/>
            <person name="Sun Q."/>
        </authorList>
    </citation>
    <scope>NUCLEOTIDE SEQUENCE</scope>
    <source>
        <strain evidence="17">NSJ-63</strain>
    </source>
</reference>
<keyword evidence="4 13" id="KW-0949">S-adenosyl-L-methionine</keyword>
<evidence type="ECO:0000256" key="8">
    <source>
        <dbReference type="ARBA" id="ARBA00033765"/>
    </source>
</evidence>
<evidence type="ECO:0000256" key="10">
    <source>
        <dbReference type="ARBA" id="ARBA00068570"/>
    </source>
</evidence>
<dbReference type="InterPro" id="IPR013848">
    <property type="entry name" value="Methylthiotransferase_N"/>
</dbReference>
<dbReference type="Gene3D" id="3.80.30.20">
    <property type="entry name" value="tm_1862 like domain"/>
    <property type="match status" value="1"/>
</dbReference>
<dbReference type="PANTHER" id="PTHR43020">
    <property type="entry name" value="CDK5 REGULATORY SUBUNIT-ASSOCIATED PROTEIN 1"/>
    <property type="match status" value="1"/>
</dbReference>
<comment type="cofactor">
    <cofactor evidence="13">
        <name>[4Fe-4S] cluster</name>
        <dbReference type="ChEBI" id="CHEBI:49883"/>
    </cofactor>
    <text evidence="13">Binds 2 [4Fe-4S] clusters. One cluster is coordinated with 3 cysteines and an exchangeable S-adenosyl-L-methionine.</text>
</comment>
<keyword evidence="3 13" id="KW-0808">Transferase</keyword>
<dbReference type="SFLD" id="SFLDG01061">
    <property type="entry name" value="methylthiotransferase"/>
    <property type="match status" value="1"/>
</dbReference>
<evidence type="ECO:0000256" key="13">
    <source>
        <dbReference type="HAMAP-Rule" id="MF_01864"/>
    </source>
</evidence>
<evidence type="ECO:0000256" key="7">
    <source>
        <dbReference type="ARBA" id="ARBA00023014"/>
    </source>
</evidence>
<evidence type="ECO:0000259" key="14">
    <source>
        <dbReference type="PROSITE" id="PS50926"/>
    </source>
</evidence>
<comment type="caution">
    <text evidence="17">The sequence shown here is derived from an EMBL/GenBank/DDBJ whole genome shotgun (WGS) entry which is preliminary data.</text>
</comment>
<evidence type="ECO:0000256" key="12">
    <source>
        <dbReference type="ARBA" id="ARBA00081141"/>
    </source>
</evidence>
<dbReference type="GO" id="GO:0051539">
    <property type="term" value="F:4 iron, 4 sulfur cluster binding"/>
    <property type="evidence" value="ECO:0007669"/>
    <property type="project" value="UniProtKB-UniRule"/>
</dbReference>
<dbReference type="EC" id="2.8.4.3" evidence="8 13"/>
<dbReference type="PROSITE" id="PS50926">
    <property type="entry name" value="TRAM"/>
    <property type="match status" value="1"/>
</dbReference>
<comment type="subcellular location">
    <subcellularLocation>
        <location evidence="13">Cytoplasm</location>
    </subcellularLocation>
</comment>
<organism evidence="17 18">
    <name type="scientific">Guopingia tenuis</name>
    <dbReference type="NCBI Taxonomy" id="2763656"/>
    <lineage>
        <taxon>Bacteria</taxon>
        <taxon>Bacillati</taxon>
        <taxon>Bacillota</taxon>
        <taxon>Clostridia</taxon>
        <taxon>Christensenellales</taxon>
        <taxon>Christensenellaceae</taxon>
        <taxon>Guopingia</taxon>
    </lineage>
</organism>
<keyword evidence="2 13" id="KW-0004">4Fe-4S</keyword>
<protein>
    <recommendedName>
        <fullName evidence="10 13">tRNA-2-methylthio-N(6)-dimethylallyladenosine synthase</fullName>
        <ecNumber evidence="8 13">2.8.4.3</ecNumber>
    </recommendedName>
    <alternativeName>
        <fullName evidence="12 13">(Dimethylallyl)adenosine tRNA methylthiotransferase MiaB</fullName>
    </alternativeName>
    <alternativeName>
        <fullName evidence="11 13">tRNA-i(6)A37 methylthiotransferase</fullName>
    </alternativeName>
</protein>
<gene>
    <name evidence="13 17" type="primary">miaB</name>
    <name evidence="17" type="ORF">H8693_03480</name>
</gene>
<dbReference type="NCBIfam" id="TIGR00089">
    <property type="entry name" value="MiaB/RimO family radical SAM methylthiotransferase"/>
    <property type="match status" value="1"/>
</dbReference>
<dbReference type="InterPro" id="IPR020612">
    <property type="entry name" value="Methylthiotransferase_CS"/>
</dbReference>
<dbReference type="GO" id="GO:0035597">
    <property type="term" value="F:tRNA-2-methylthio-N(6)-dimethylallyladenosine(37) synthase activity"/>
    <property type="evidence" value="ECO:0007669"/>
    <property type="project" value="UniProtKB-EC"/>
</dbReference>
<keyword evidence="5 13" id="KW-0479">Metal-binding</keyword>
<dbReference type="InterPro" id="IPR002792">
    <property type="entry name" value="TRAM_dom"/>
</dbReference>
<evidence type="ECO:0000313" key="17">
    <source>
        <dbReference type="EMBL" id="MBC8537998.1"/>
    </source>
</evidence>
<dbReference type="InterPro" id="IPR007197">
    <property type="entry name" value="rSAM"/>
</dbReference>
<dbReference type="NCBIfam" id="TIGR01574">
    <property type="entry name" value="miaB-methiolase"/>
    <property type="match status" value="1"/>
</dbReference>
<dbReference type="InterPro" id="IPR023404">
    <property type="entry name" value="rSAM_horseshoe"/>
</dbReference>
<dbReference type="SMART" id="SM00729">
    <property type="entry name" value="Elp3"/>
    <property type="match status" value="1"/>
</dbReference>
<dbReference type="Pfam" id="PF04055">
    <property type="entry name" value="Radical_SAM"/>
    <property type="match status" value="1"/>
</dbReference>
<dbReference type="EMBL" id="JACRSS010000001">
    <property type="protein sequence ID" value="MBC8537998.1"/>
    <property type="molecule type" value="Genomic_DNA"/>
</dbReference>
<keyword evidence="6 13" id="KW-0408">Iron</keyword>
<evidence type="ECO:0000256" key="2">
    <source>
        <dbReference type="ARBA" id="ARBA00022485"/>
    </source>
</evidence>
<name>A0A926DFZ9_9FIRM</name>
<comment type="catalytic activity">
    <reaction evidence="9 13">
        <text>N(6)-dimethylallyladenosine(37) in tRNA + (sulfur carrier)-SH + AH2 + 2 S-adenosyl-L-methionine = 2-methylsulfanyl-N(6)-dimethylallyladenosine(37) in tRNA + (sulfur carrier)-H + 5'-deoxyadenosine + L-methionine + A + S-adenosyl-L-homocysteine + 2 H(+)</text>
        <dbReference type="Rhea" id="RHEA:37067"/>
        <dbReference type="Rhea" id="RHEA-COMP:10375"/>
        <dbReference type="Rhea" id="RHEA-COMP:10376"/>
        <dbReference type="Rhea" id="RHEA-COMP:14737"/>
        <dbReference type="Rhea" id="RHEA-COMP:14739"/>
        <dbReference type="ChEBI" id="CHEBI:13193"/>
        <dbReference type="ChEBI" id="CHEBI:15378"/>
        <dbReference type="ChEBI" id="CHEBI:17319"/>
        <dbReference type="ChEBI" id="CHEBI:17499"/>
        <dbReference type="ChEBI" id="CHEBI:29917"/>
        <dbReference type="ChEBI" id="CHEBI:57844"/>
        <dbReference type="ChEBI" id="CHEBI:57856"/>
        <dbReference type="ChEBI" id="CHEBI:59789"/>
        <dbReference type="ChEBI" id="CHEBI:64428"/>
        <dbReference type="ChEBI" id="CHEBI:74415"/>
        <dbReference type="ChEBI" id="CHEBI:74417"/>
        <dbReference type="EC" id="2.8.4.3"/>
    </reaction>
</comment>
<dbReference type="Pfam" id="PF01938">
    <property type="entry name" value="TRAM"/>
    <property type="match status" value="1"/>
</dbReference>
<dbReference type="PANTHER" id="PTHR43020:SF2">
    <property type="entry name" value="MITOCHONDRIAL TRNA METHYLTHIOTRANSFERASE CDK5RAP1"/>
    <property type="match status" value="1"/>
</dbReference>
<dbReference type="PROSITE" id="PS51918">
    <property type="entry name" value="RADICAL_SAM"/>
    <property type="match status" value="1"/>
</dbReference>
<evidence type="ECO:0000256" key="1">
    <source>
        <dbReference type="ARBA" id="ARBA00003234"/>
    </source>
</evidence>
<feature type="domain" description="Radical SAM core" evidence="16">
    <location>
        <begin position="130"/>
        <end position="360"/>
    </location>
</feature>
<evidence type="ECO:0000256" key="5">
    <source>
        <dbReference type="ARBA" id="ARBA00022723"/>
    </source>
</evidence>
<dbReference type="SFLD" id="SFLDS00029">
    <property type="entry name" value="Radical_SAM"/>
    <property type="match status" value="1"/>
</dbReference>
<keyword evidence="13" id="KW-0963">Cytoplasm</keyword>
<comment type="caution">
    <text evidence="13">Lacks conserved residue(s) required for the propagation of feature annotation.</text>
</comment>
<evidence type="ECO:0000256" key="11">
    <source>
        <dbReference type="ARBA" id="ARBA00080698"/>
    </source>
</evidence>
<dbReference type="InterPro" id="IPR005839">
    <property type="entry name" value="Methylthiotransferase"/>
</dbReference>